<sequence length="150" mass="17274">IRKQARMEVRKVMLMVVTLAWVTSPTIPHPTSIPPSTTTIAPTTVLQKSSEAGGGSSSSLWETVLRLDQMLQRPNDYNALMLESGEEDDQLSRLLYKLQEKERMRERMHESVSMFSMIPRINMPMTNNIDMMPPQYRPETSYLMRGRPVF</sequence>
<evidence type="ECO:0000256" key="1">
    <source>
        <dbReference type="SAM" id="SignalP"/>
    </source>
</evidence>
<proteinExistence type="predicted"/>
<dbReference type="EMBL" id="JARKIK010000046">
    <property type="protein sequence ID" value="KAK8735656.1"/>
    <property type="molecule type" value="Genomic_DNA"/>
</dbReference>
<keyword evidence="1" id="KW-0732">Signal</keyword>
<keyword evidence="3" id="KW-1185">Reference proteome</keyword>
<dbReference type="Proteomes" id="UP001445076">
    <property type="component" value="Unassembled WGS sequence"/>
</dbReference>
<organism evidence="2 3">
    <name type="scientific">Cherax quadricarinatus</name>
    <name type="common">Australian red claw crayfish</name>
    <dbReference type="NCBI Taxonomy" id="27406"/>
    <lineage>
        <taxon>Eukaryota</taxon>
        <taxon>Metazoa</taxon>
        <taxon>Ecdysozoa</taxon>
        <taxon>Arthropoda</taxon>
        <taxon>Crustacea</taxon>
        <taxon>Multicrustacea</taxon>
        <taxon>Malacostraca</taxon>
        <taxon>Eumalacostraca</taxon>
        <taxon>Eucarida</taxon>
        <taxon>Decapoda</taxon>
        <taxon>Pleocyemata</taxon>
        <taxon>Astacidea</taxon>
        <taxon>Parastacoidea</taxon>
        <taxon>Parastacidae</taxon>
        <taxon>Cherax</taxon>
    </lineage>
</organism>
<name>A0AAW0WUA5_CHEQU</name>
<comment type="caution">
    <text evidence="2">The sequence shown here is derived from an EMBL/GenBank/DDBJ whole genome shotgun (WGS) entry which is preliminary data.</text>
</comment>
<accession>A0AAW0WUA5</accession>
<protein>
    <submittedName>
        <fullName evidence="2">Uncharacterized protein</fullName>
    </submittedName>
</protein>
<evidence type="ECO:0000313" key="2">
    <source>
        <dbReference type="EMBL" id="KAK8735656.1"/>
    </source>
</evidence>
<gene>
    <name evidence="2" type="ORF">OTU49_005246</name>
</gene>
<reference evidence="2 3" key="1">
    <citation type="journal article" date="2024" name="BMC Genomics">
        <title>Genome assembly of redclaw crayfish (Cherax quadricarinatus) provides insights into its immune adaptation and hypoxia tolerance.</title>
        <authorList>
            <person name="Liu Z."/>
            <person name="Zheng J."/>
            <person name="Li H."/>
            <person name="Fang K."/>
            <person name="Wang S."/>
            <person name="He J."/>
            <person name="Zhou D."/>
            <person name="Weng S."/>
            <person name="Chi M."/>
            <person name="Gu Z."/>
            <person name="He J."/>
            <person name="Li F."/>
            <person name="Wang M."/>
        </authorList>
    </citation>
    <scope>NUCLEOTIDE SEQUENCE [LARGE SCALE GENOMIC DNA]</scope>
    <source>
        <strain evidence="2">ZL_2023a</strain>
    </source>
</reference>
<evidence type="ECO:0000313" key="3">
    <source>
        <dbReference type="Proteomes" id="UP001445076"/>
    </source>
</evidence>
<feature type="chain" id="PRO_5043833396" evidence="1">
    <location>
        <begin position="29"/>
        <end position="150"/>
    </location>
</feature>
<feature type="signal peptide" evidence="1">
    <location>
        <begin position="1"/>
        <end position="28"/>
    </location>
</feature>
<feature type="non-terminal residue" evidence="2">
    <location>
        <position position="1"/>
    </location>
</feature>
<dbReference type="AlphaFoldDB" id="A0AAW0WUA5"/>